<accession>A0A135L8F5</accession>
<dbReference type="OMA" id="VWDHENG"/>
<dbReference type="OrthoDB" id="76567at2759"/>
<evidence type="ECO:0000313" key="1">
    <source>
        <dbReference type="EMBL" id="KXG45246.1"/>
    </source>
</evidence>
<dbReference type="AlphaFoldDB" id="A0A135L8F5"/>
<proteinExistence type="predicted"/>
<dbReference type="GeneID" id="63707172"/>
<evidence type="ECO:0000313" key="2">
    <source>
        <dbReference type="Proteomes" id="UP000070168"/>
    </source>
</evidence>
<organism evidence="1 2">
    <name type="scientific">Penicillium patulum</name>
    <name type="common">Penicillium griseofulvum</name>
    <dbReference type="NCBI Taxonomy" id="5078"/>
    <lineage>
        <taxon>Eukaryota</taxon>
        <taxon>Fungi</taxon>
        <taxon>Dikarya</taxon>
        <taxon>Ascomycota</taxon>
        <taxon>Pezizomycotina</taxon>
        <taxon>Eurotiomycetes</taxon>
        <taxon>Eurotiomycetidae</taxon>
        <taxon>Eurotiales</taxon>
        <taxon>Aspergillaceae</taxon>
        <taxon>Penicillium</taxon>
    </lineage>
</organism>
<dbReference type="Proteomes" id="UP000070168">
    <property type="component" value="Unassembled WGS sequence"/>
</dbReference>
<sequence length="336" mass="38921">MSDLHQNGPELDLVGLPPSVRRYVYEGKDQFFRILQLERKRLLDSMRNSHNITDTHTESGNNRPEKIEITEYIIFSINPTTFHQDFLGPDPISLFSIRASFNPRTGLLIVKMITGMHTAFAFAIQDEIDNALGRMGLDEAIYLYHGVSFDINGQNKEADMAWGPRRLPHKTERNVHRDIDLWLDPHRGKANVAITIRINRQRPMISIDKWMWDSNNGTSRRSQHIEASEDKMGEVKVSGGPLIIPFRFFFLRDPDPRTRETDVIIDKECLQTVRSKRLAAKNRDPHHFVSSVTELEIGLFIEDRKACHPRIKRLSMPLAHFQKKKIKAMLDVRDFS</sequence>
<name>A0A135L8F5_PENPA</name>
<comment type="caution">
    <text evidence="1">The sequence shown here is derived from an EMBL/GenBank/DDBJ whole genome shotgun (WGS) entry which is preliminary data.</text>
</comment>
<keyword evidence="2" id="KW-1185">Reference proteome</keyword>
<gene>
    <name evidence="1" type="ORF">PGRI_041590</name>
</gene>
<dbReference type="RefSeq" id="XP_040643782.1">
    <property type="nucleotide sequence ID" value="XM_040791872.1"/>
</dbReference>
<protein>
    <submittedName>
        <fullName evidence="1">Uncharacterized protein</fullName>
    </submittedName>
</protein>
<dbReference type="EMBL" id="LHQR01000072">
    <property type="protein sequence ID" value="KXG45246.1"/>
    <property type="molecule type" value="Genomic_DNA"/>
</dbReference>
<reference evidence="1 2" key="1">
    <citation type="journal article" date="2016" name="BMC Genomics">
        <title>Genome sequencing and secondary metabolism of the postharvest pathogen Penicillium griseofulvum.</title>
        <authorList>
            <person name="Banani H."/>
            <person name="Marcet-Houben M."/>
            <person name="Ballester A.R."/>
            <person name="Abbruscato P."/>
            <person name="Gonzalez-Candelas L."/>
            <person name="Gabaldon T."/>
            <person name="Spadaro D."/>
        </authorList>
    </citation>
    <scope>NUCLEOTIDE SEQUENCE [LARGE SCALE GENOMIC DNA]</scope>
    <source>
        <strain evidence="1 2">PG3</strain>
    </source>
</reference>
<dbReference type="STRING" id="5078.A0A135L8F5"/>